<dbReference type="GO" id="GO:0009277">
    <property type="term" value="C:fungal-type cell wall"/>
    <property type="evidence" value="ECO:0007669"/>
    <property type="project" value="TreeGrafter"/>
</dbReference>
<dbReference type="Proteomes" id="UP000030106">
    <property type="component" value="Unassembled WGS sequence"/>
</dbReference>
<dbReference type="eggNOG" id="ENOG502S7XK">
    <property type="taxonomic scope" value="Eukaryota"/>
</dbReference>
<evidence type="ECO:0000256" key="1">
    <source>
        <dbReference type="SAM" id="MobiDB-lite"/>
    </source>
</evidence>
<reference evidence="3 4" key="1">
    <citation type="submission" date="2012-10" db="EMBL/GenBank/DDBJ databases">
        <title>Genome sequencing and analysis of entomopathogenic fungi Beauveria bassiana D1-5.</title>
        <authorList>
            <person name="Li Q."/>
            <person name="Wang L."/>
            <person name="Zhang Z."/>
            <person name="Wang Q."/>
            <person name="Ren J."/>
            <person name="Wang M."/>
            <person name="Xu W."/>
            <person name="Wang J."/>
            <person name="Lu Y."/>
            <person name="Du Q."/>
            <person name="Sun Z."/>
        </authorList>
    </citation>
    <scope>NUCLEOTIDE SEQUENCE [LARGE SCALE GENOMIC DNA]</scope>
    <source>
        <strain evidence="3 4">D1-5</strain>
    </source>
</reference>
<proteinExistence type="predicted"/>
<gene>
    <name evidence="3" type="ORF">BBAD15_g9073</name>
</gene>
<dbReference type="EMBL" id="ANFO01000919">
    <property type="protein sequence ID" value="KGQ05673.1"/>
    <property type="molecule type" value="Genomic_DNA"/>
</dbReference>
<comment type="caution">
    <text evidence="3">The sequence shown here is derived from an EMBL/GenBank/DDBJ whole genome shotgun (WGS) entry which is preliminary data.</text>
</comment>
<dbReference type="PANTHER" id="PTHR35523">
    <property type="entry name" value="CELL WALL PROTEIN SED1"/>
    <property type="match status" value="1"/>
</dbReference>
<sequence>MKFSVAAVLAVAAGATAHSNVTVTTEVVDVYTTYCPEATQITHGTKTYTVTAPTTLTISECPCTITRPVTVTSSVVCHNCPKPTGAPPGPAPAPAPSSNGTVPANPTPSAPAPPTAGAAKAVPALAGLVGLVAALL</sequence>
<name>A0A0A2VDS9_BEABA</name>
<dbReference type="GO" id="GO:0005199">
    <property type="term" value="F:structural constituent of cell wall"/>
    <property type="evidence" value="ECO:0007669"/>
    <property type="project" value="InterPro"/>
</dbReference>
<accession>A0A0A2VDS9</accession>
<organism evidence="3 4">
    <name type="scientific">Beauveria bassiana D1-5</name>
    <dbReference type="NCBI Taxonomy" id="1245745"/>
    <lineage>
        <taxon>Eukaryota</taxon>
        <taxon>Fungi</taxon>
        <taxon>Dikarya</taxon>
        <taxon>Ascomycota</taxon>
        <taxon>Pezizomycotina</taxon>
        <taxon>Sordariomycetes</taxon>
        <taxon>Hypocreomycetidae</taxon>
        <taxon>Hypocreales</taxon>
        <taxon>Cordycipitaceae</taxon>
        <taxon>Beauveria</taxon>
    </lineage>
</organism>
<evidence type="ECO:0000313" key="4">
    <source>
        <dbReference type="Proteomes" id="UP000030106"/>
    </source>
</evidence>
<evidence type="ECO:0000256" key="2">
    <source>
        <dbReference type="SAM" id="SignalP"/>
    </source>
</evidence>
<dbReference type="STRING" id="1245745.A0A0A2VDS9"/>
<dbReference type="InterPro" id="IPR038843">
    <property type="entry name" value="Sed1/Spi1"/>
</dbReference>
<dbReference type="AlphaFoldDB" id="A0A0A2VDS9"/>
<feature type="compositionally biased region" description="Pro residues" evidence="1">
    <location>
        <begin position="84"/>
        <end position="95"/>
    </location>
</feature>
<evidence type="ECO:0000313" key="3">
    <source>
        <dbReference type="EMBL" id="KGQ05673.1"/>
    </source>
</evidence>
<feature type="compositionally biased region" description="Pro residues" evidence="1">
    <location>
        <begin position="105"/>
        <end position="114"/>
    </location>
</feature>
<protein>
    <submittedName>
        <fullName evidence="3">Clock-controlled protein 6</fullName>
    </submittedName>
</protein>
<dbReference type="OrthoDB" id="4094614at2759"/>
<keyword evidence="2" id="KW-0732">Signal</keyword>
<dbReference type="GO" id="GO:0031505">
    <property type="term" value="P:fungal-type cell wall organization"/>
    <property type="evidence" value="ECO:0007669"/>
    <property type="project" value="InterPro"/>
</dbReference>
<feature type="signal peptide" evidence="2">
    <location>
        <begin position="1"/>
        <end position="17"/>
    </location>
</feature>
<dbReference type="HOGENOM" id="CLU_092869_4_0_1"/>
<feature type="chain" id="PRO_5002006788" evidence="2">
    <location>
        <begin position="18"/>
        <end position="136"/>
    </location>
</feature>
<dbReference type="PANTHER" id="PTHR35523:SF1">
    <property type="entry name" value="CELL WALL PROTEIN SED1"/>
    <property type="match status" value="1"/>
</dbReference>
<feature type="region of interest" description="Disordered" evidence="1">
    <location>
        <begin position="81"/>
        <end position="117"/>
    </location>
</feature>